<evidence type="ECO:0000256" key="1">
    <source>
        <dbReference type="ARBA" id="ARBA00023015"/>
    </source>
</evidence>
<evidence type="ECO:0000313" key="5">
    <source>
        <dbReference type="EMBL" id="CAB4570786.1"/>
    </source>
</evidence>
<sequence length="217" mass="24121">MASSTLTTSEKYGSIAVCHSDLRLVDFITSRLAKTKVFDRILKFDELADLQSVLKQNQIEFVLIQANIRRYDFELILKAILGLSPQTKVVPIFAPQHPGSVAGETSIWRAIERTLEISPDLIYGFDEGEDNEYAIALKRHRDAAPAAAAIHLSPREMEVLIGICLGKTGVEIGQELFISPDTVKSHIKRIYRKLSVRTRAAALLAAHRNGLLDVSQL</sequence>
<dbReference type="AlphaFoldDB" id="A0A6J6E4Q2"/>
<gene>
    <name evidence="5" type="ORF">UFOPK1726_00262</name>
</gene>
<dbReference type="GO" id="GO:0003677">
    <property type="term" value="F:DNA binding"/>
    <property type="evidence" value="ECO:0007669"/>
    <property type="project" value="UniProtKB-KW"/>
</dbReference>
<protein>
    <submittedName>
        <fullName evidence="5">Unannotated protein</fullName>
    </submittedName>
</protein>
<dbReference type="InterPro" id="IPR036388">
    <property type="entry name" value="WH-like_DNA-bd_sf"/>
</dbReference>
<proteinExistence type="predicted"/>
<dbReference type="EMBL" id="CAEZTT010000017">
    <property type="protein sequence ID" value="CAB4570786.1"/>
    <property type="molecule type" value="Genomic_DNA"/>
</dbReference>
<dbReference type="InterPro" id="IPR016032">
    <property type="entry name" value="Sig_transdc_resp-reg_C-effctor"/>
</dbReference>
<dbReference type="PANTHER" id="PTHR44688:SF16">
    <property type="entry name" value="DNA-BINDING TRANSCRIPTIONAL ACTIVATOR DEVR_DOSR"/>
    <property type="match status" value="1"/>
</dbReference>
<dbReference type="PRINTS" id="PR00038">
    <property type="entry name" value="HTHLUXR"/>
</dbReference>
<dbReference type="SMART" id="SM00421">
    <property type="entry name" value="HTH_LUXR"/>
    <property type="match status" value="1"/>
</dbReference>
<evidence type="ECO:0000259" key="4">
    <source>
        <dbReference type="PROSITE" id="PS50043"/>
    </source>
</evidence>
<dbReference type="SUPFAM" id="SSF46894">
    <property type="entry name" value="C-terminal effector domain of the bipartite response regulators"/>
    <property type="match status" value="1"/>
</dbReference>
<keyword evidence="2" id="KW-0238">DNA-binding</keyword>
<name>A0A6J6E4Q2_9ZZZZ</name>
<accession>A0A6J6E4Q2</accession>
<reference evidence="5" key="1">
    <citation type="submission" date="2020-05" db="EMBL/GenBank/DDBJ databases">
        <authorList>
            <person name="Chiriac C."/>
            <person name="Salcher M."/>
            <person name="Ghai R."/>
            <person name="Kavagutti S V."/>
        </authorList>
    </citation>
    <scope>NUCLEOTIDE SEQUENCE</scope>
</reference>
<evidence type="ECO:0000256" key="3">
    <source>
        <dbReference type="ARBA" id="ARBA00023163"/>
    </source>
</evidence>
<dbReference type="Gene3D" id="1.10.10.10">
    <property type="entry name" value="Winged helix-like DNA-binding domain superfamily/Winged helix DNA-binding domain"/>
    <property type="match status" value="1"/>
</dbReference>
<feature type="domain" description="HTH luxR-type" evidence="4">
    <location>
        <begin position="145"/>
        <end position="210"/>
    </location>
</feature>
<dbReference type="Pfam" id="PF00196">
    <property type="entry name" value="GerE"/>
    <property type="match status" value="1"/>
</dbReference>
<evidence type="ECO:0000256" key="2">
    <source>
        <dbReference type="ARBA" id="ARBA00023125"/>
    </source>
</evidence>
<dbReference type="GO" id="GO:0006355">
    <property type="term" value="P:regulation of DNA-templated transcription"/>
    <property type="evidence" value="ECO:0007669"/>
    <property type="project" value="InterPro"/>
</dbReference>
<organism evidence="5">
    <name type="scientific">freshwater metagenome</name>
    <dbReference type="NCBI Taxonomy" id="449393"/>
    <lineage>
        <taxon>unclassified sequences</taxon>
        <taxon>metagenomes</taxon>
        <taxon>ecological metagenomes</taxon>
    </lineage>
</organism>
<dbReference type="PROSITE" id="PS50043">
    <property type="entry name" value="HTH_LUXR_2"/>
    <property type="match status" value="1"/>
</dbReference>
<dbReference type="CDD" id="cd06170">
    <property type="entry name" value="LuxR_C_like"/>
    <property type="match status" value="1"/>
</dbReference>
<dbReference type="InterPro" id="IPR000792">
    <property type="entry name" value="Tscrpt_reg_LuxR_C"/>
</dbReference>
<keyword evidence="3" id="KW-0804">Transcription</keyword>
<keyword evidence="1" id="KW-0805">Transcription regulation</keyword>
<dbReference type="PANTHER" id="PTHR44688">
    <property type="entry name" value="DNA-BINDING TRANSCRIPTIONAL ACTIVATOR DEVR_DOSR"/>
    <property type="match status" value="1"/>
</dbReference>